<accession>A0ABU6TSU5</accession>
<protein>
    <recommendedName>
        <fullName evidence="4">DUF4283 domain-containing protein</fullName>
    </recommendedName>
</protein>
<evidence type="ECO:0000256" key="1">
    <source>
        <dbReference type="SAM" id="MobiDB-lite"/>
    </source>
</evidence>
<dbReference type="Proteomes" id="UP001341840">
    <property type="component" value="Unassembled WGS sequence"/>
</dbReference>
<evidence type="ECO:0008006" key="4">
    <source>
        <dbReference type="Google" id="ProtNLM"/>
    </source>
</evidence>
<dbReference type="EMBL" id="JASCZI010092118">
    <property type="protein sequence ID" value="MED6151896.1"/>
    <property type="molecule type" value="Genomic_DNA"/>
</dbReference>
<keyword evidence="3" id="KW-1185">Reference proteome</keyword>
<reference evidence="2 3" key="1">
    <citation type="journal article" date="2023" name="Plants (Basel)">
        <title>Bridging the Gap: Combining Genomics and Transcriptomics Approaches to Understand Stylosanthes scabra, an Orphan Legume from the Brazilian Caatinga.</title>
        <authorList>
            <person name="Ferreira-Neto J.R.C."/>
            <person name="da Silva M.D."/>
            <person name="Binneck E."/>
            <person name="de Melo N.F."/>
            <person name="da Silva R.H."/>
            <person name="de Melo A.L.T.M."/>
            <person name="Pandolfi V."/>
            <person name="Bustamante F.O."/>
            <person name="Brasileiro-Vidal A.C."/>
            <person name="Benko-Iseppon A.M."/>
        </authorList>
    </citation>
    <scope>NUCLEOTIDE SEQUENCE [LARGE SCALE GENOMIC DNA]</scope>
    <source>
        <tissue evidence="2">Leaves</tissue>
    </source>
</reference>
<sequence length="123" mass="14158">MERVLKGDPWIFSNSWLLVKRWDRKEEPEEKGLEEADIKIQLWNLPEHCKTAKLGRKIASVMGEVKECEVYENTKDQIRFVKATAAKDDEKVMNRSKKIGAWMKAESPVSKVKKGRQGGNNAN</sequence>
<gene>
    <name evidence="2" type="ORF">PIB30_086731</name>
</gene>
<proteinExistence type="predicted"/>
<comment type="caution">
    <text evidence="2">The sequence shown here is derived from an EMBL/GenBank/DDBJ whole genome shotgun (WGS) entry which is preliminary data.</text>
</comment>
<name>A0ABU6TSU5_9FABA</name>
<organism evidence="2 3">
    <name type="scientific">Stylosanthes scabra</name>
    <dbReference type="NCBI Taxonomy" id="79078"/>
    <lineage>
        <taxon>Eukaryota</taxon>
        <taxon>Viridiplantae</taxon>
        <taxon>Streptophyta</taxon>
        <taxon>Embryophyta</taxon>
        <taxon>Tracheophyta</taxon>
        <taxon>Spermatophyta</taxon>
        <taxon>Magnoliopsida</taxon>
        <taxon>eudicotyledons</taxon>
        <taxon>Gunneridae</taxon>
        <taxon>Pentapetalae</taxon>
        <taxon>rosids</taxon>
        <taxon>fabids</taxon>
        <taxon>Fabales</taxon>
        <taxon>Fabaceae</taxon>
        <taxon>Papilionoideae</taxon>
        <taxon>50 kb inversion clade</taxon>
        <taxon>dalbergioids sensu lato</taxon>
        <taxon>Dalbergieae</taxon>
        <taxon>Pterocarpus clade</taxon>
        <taxon>Stylosanthes</taxon>
    </lineage>
</organism>
<feature type="region of interest" description="Disordered" evidence="1">
    <location>
        <begin position="104"/>
        <end position="123"/>
    </location>
</feature>
<evidence type="ECO:0000313" key="3">
    <source>
        <dbReference type="Proteomes" id="UP001341840"/>
    </source>
</evidence>
<evidence type="ECO:0000313" key="2">
    <source>
        <dbReference type="EMBL" id="MED6151896.1"/>
    </source>
</evidence>
<dbReference type="PANTHER" id="PTHR31286">
    <property type="entry name" value="GLYCINE-RICH CELL WALL STRUCTURAL PROTEIN 1.8-LIKE"/>
    <property type="match status" value="1"/>
</dbReference>
<dbReference type="PANTHER" id="PTHR31286:SF167">
    <property type="entry name" value="OS09G0268800 PROTEIN"/>
    <property type="match status" value="1"/>
</dbReference>
<dbReference type="InterPro" id="IPR040256">
    <property type="entry name" value="At4g02000-like"/>
</dbReference>